<feature type="compositionally biased region" description="Basic and acidic residues" evidence="1">
    <location>
        <begin position="590"/>
        <end position="608"/>
    </location>
</feature>
<protein>
    <recommendedName>
        <fullName evidence="5">Carboxylic ester hydrolase</fullName>
    </recommendedName>
</protein>
<evidence type="ECO:0000313" key="4">
    <source>
        <dbReference type="Proteomes" id="UP001341245"/>
    </source>
</evidence>
<keyword evidence="4" id="KW-1185">Reference proteome</keyword>
<accession>A0ABR0TS35</accession>
<organism evidence="3 4">
    <name type="scientific">Aureobasidium pullulans</name>
    <name type="common">Black yeast</name>
    <name type="synonym">Pullularia pullulans</name>
    <dbReference type="NCBI Taxonomy" id="5580"/>
    <lineage>
        <taxon>Eukaryota</taxon>
        <taxon>Fungi</taxon>
        <taxon>Dikarya</taxon>
        <taxon>Ascomycota</taxon>
        <taxon>Pezizomycotina</taxon>
        <taxon>Dothideomycetes</taxon>
        <taxon>Dothideomycetidae</taxon>
        <taxon>Dothideales</taxon>
        <taxon>Saccotheciaceae</taxon>
        <taxon>Aureobasidium</taxon>
    </lineage>
</organism>
<feature type="compositionally biased region" description="Low complexity" evidence="1">
    <location>
        <begin position="44"/>
        <end position="57"/>
    </location>
</feature>
<dbReference type="PANTHER" id="PTHR35394:SF5">
    <property type="entry name" value="DUF3176 DOMAIN-CONTAINING PROTEIN"/>
    <property type="match status" value="1"/>
</dbReference>
<keyword evidence="2" id="KW-0812">Transmembrane</keyword>
<feature type="transmembrane region" description="Helical" evidence="2">
    <location>
        <begin position="91"/>
        <end position="111"/>
    </location>
</feature>
<feature type="region of interest" description="Disordered" evidence="1">
    <location>
        <begin position="30"/>
        <end position="69"/>
    </location>
</feature>
<dbReference type="Pfam" id="PF11374">
    <property type="entry name" value="DUF3176"/>
    <property type="match status" value="1"/>
</dbReference>
<evidence type="ECO:0000256" key="1">
    <source>
        <dbReference type="SAM" id="MobiDB-lite"/>
    </source>
</evidence>
<gene>
    <name evidence="3" type="ORF">QM012_005704</name>
</gene>
<feature type="transmembrane region" description="Helical" evidence="2">
    <location>
        <begin position="193"/>
        <end position="212"/>
    </location>
</feature>
<feature type="transmembrane region" description="Helical" evidence="2">
    <location>
        <begin position="123"/>
        <end position="148"/>
    </location>
</feature>
<dbReference type="Proteomes" id="UP001341245">
    <property type="component" value="Unassembled WGS sequence"/>
</dbReference>
<dbReference type="InterPro" id="IPR021514">
    <property type="entry name" value="DUF3176"/>
</dbReference>
<evidence type="ECO:0000313" key="3">
    <source>
        <dbReference type="EMBL" id="KAK6006696.1"/>
    </source>
</evidence>
<evidence type="ECO:0000256" key="2">
    <source>
        <dbReference type="SAM" id="Phobius"/>
    </source>
</evidence>
<dbReference type="EMBL" id="JASGXD010000003">
    <property type="protein sequence ID" value="KAK6006696.1"/>
    <property type="molecule type" value="Genomic_DNA"/>
</dbReference>
<keyword evidence="2" id="KW-1133">Transmembrane helix</keyword>
<reference evidence="3 4" key="1">
    <citation type="submission" date="2023-11" db="EMBL/GenBank/DDBJ databases">
        <title>Draft genome sequence and annotation of the polyextremotolerant black yeast-like fungus Aureobasidium pullulans NRRL 62042.</title>
        <authorList>
            <person name="Dielentheis-Frenken M.R.E."/>
            <person name="Wibberg D."/>
            <person name="Blank L.M."/>
            <person name="Tiso T."/>
        </authorList>
    </citation>
    <scope>NUCLEOTIDE SEQUENCE [LARGE SCALE GENOMIC DNA]</scope>
    <source>
        <strain evidence="3 4">NRRL 62042</strain>
    </source>
</reference>
<feature type="compositionally biased region" description="Basic and acidic residues" evidence="1">
    <location>
        <begin position="546"/>
        <end position="566"/>
    </location>
</feature>
<evidence type="ECO:0008006" key="5">
    <source>
        <dbReference type="Google" id="ProtNLM"/>
    </source>
</evidence>
<name>A0ABR0TS35_AURPU</name>
<sequence length="608" mass="66374">MSSSPLPSSLLQSAAEYSISLEELNHNNRQDLKHWSSRDTNYASPSSQESFEYSQSSKPSNTYPKPTIEAPERTTKAHAWIQVLKDWWTELLCLFFATASLCIVTIGLVVLNNRLLASWHLTISLNAVVSALIVATKAALIYVTACCLGQLKWHHFQHSLQARSLYDLKTFDEASKGPLGAVKLVLRSRRISFVAWFGGAIVVAAVFMEVFGQQVLSFVNKNVVVEGAMAGFPVTQHLSSQNSWYLDYTMMSELQELLLAAIFKGDATPGFECSTAKCTWPVSATLGICSQCVDVTKISTGACKGDPKNLDCAFEVPGFGALGGTVQPGGPMPLINTSTMDGVYDTSPSFYNFSTLVVAENTNWTAKLTTCELSWCAWTFDNATSQGTDLNLNPAKQFPLQLTGIWDHTNETSNFDDPQNVYTTLGEYPAGLNNTFTISQGKEDFLKYAIRLILKAGYQGADFYTQLTLATSSLDHTDTTAMSSNLAAFMTNALRTQDGSQAVGTAWQSITFIHVRWKSLKDTAKDNPSQLGDPVSLKAETSNTEPTEKGRPNKSGDGHKSLKDLAQKNPTQLGDPVSLRAETSNTEPTENDRGASKAHPEKTGKPKL</sequence>
<dbReference type="PANTHER" id="PTHR35394">
    <property type="entry name" value="DUF3176 DOMAIN-CONTAINING PROTEIN"/>
    <property type="match status" value="1"/>
</dbReference>
<feature type="region of interest" description="Disordered" evidence="1">
    <location>
        <begin position="523"/>
        <end position="608"/>
    </location>
</feature>
<proteinExistence type="predicted"/>
<comment type="caution">
    <text evidence="3">The sequence shown here is derived from an EMBL/GenBank/DDBJ whole genome shotgun (WGS) entry which is preliminary data.</text>
</comment>
<keyword evidence="2" id="KW-0472">Membrane</keyword>